<name>A0A0N4X4S8_HAEPC</name>
<dbReference type="WBParaSite" id="HPLM_0001937001-mRNA-1">
    <property type="protein sequence ID" value="HPLM_0001937001-mRNA-1"/>
    <property type="gene ID" value="HPLM_0001937001"/>
</dbReference>
<dbReference type="OrthoDB" id="5832716at2759"/>
<evidence type="ECO:0000313" key="3">
    <source>
        <dbReference type="WBParaSite" id="HPLM_0001937001-mRNA-1"/>
    </source>
</evidence>
<protein>
    <submittedName>
        <fullName evidence="1 3">Uncharacterized protein</fullName>
    </submittedName>
</protein>
<organism evidence="3">
    <name type="scientific">Haemonchus placei</name>
    <name type="common">Barber's pole worm</name>
    <dbReference type="NCBI Taxonomy" id="6290"/>
    <lineage>
        <taxon>Eukaryota</taxon>
        <taxon>Metazoa</taxon>
        <taxon>Ecdysozoa</taxon>
        <taxon>Nematoda</taxon>
        <taxon>Chromadorea</taxon>
        <taxon>Rhabditida</taxon>
        <taxon>Rhabditina</taxon>
        <taxon>Rhabditomorpha</taxon>
        <taxon>Strongyloidea</taxon>
        <taxon>Trichostrongylidae</taxon>
        <taxon>Haemonchus</taxon>
    </lineage>
</organism>
<dbReference type="AlphaFoldDB" id="A0A0N4X4S8"/>
<dbReference type="EMBL" id="UZAF01021249">
    <property type="protein sequence ID" value="VDO76749.1"/>
    <property type="molecule type" value="Genomic_DNA"/>
</dbReference>
<sequence>MHGNSQFQKPSHLRWTWESLGGQFRDEVDHIIFSRRFCLIDVAVVPKLYTESEHSHPHARSCFSVRGKRARLCLGNMPQDLHQLGPLRFPCV</sequence>
<keyword evidence="2" id="KW-1185">Reference proteome</keyword>
<reference evidence="3" key="1">
    <citation type="submission" date="2017-02" db="UniProtKB">
        <authorList>
            <consortium name="WormBaseParasite"/>
        </authorList>
    </citation>
    <scope>IDENTIFICATION</scope>
</reference>
<evidence type="ECO:0000313" key="1">
    <source>
        <dbReference type="EMBL" id="VDO76749.1"/>
    </source>
</evidence>
<reference evidence="1 2" key="2">
    <citation type="submission" date="2018-11" db="EMBL/GenBank/DDBJ databases">
        <authorList>
            <consortium name="Pathogen Informatics"/>
        </authorList>
    </citation>
    <scope>NUCLEOTIDE SEQUENCE [LARGE SCALE GENOMIC DNA]</scope>
    <source>
        <strain evidence="1 2">MHpl1</strain>
    </source>
</reference>
<proteinExistence type="predicted"/>
<dbReference type="Proteomes" id="UP000268014">
    <property type="component" value="Unassembled WGS sequence"/>
</dbReference>
<gene>
    <name evidence="1" type="ORF">HPLM_LOCUS19362</name>
</gene>
<accession>A0A0N4X4S8</accession>
<evidence type="ECO:0000313" key="2">
    <source>
        <dbReference type="Proteomes" id="UP000268014"/>
    </source>
</evidence>